<protein>
    <submittedName>
        <fullName evidence="6">HIT family hydrolase, diadenosine tetraphosphate hydrolase</fullName>
    </submittedName>
</protein>
<dbReference type="SUPFAM" id="SSF54197">
    <property type="entry name" value="HIT-like"/>
    <property type="match status" value="1"/>
</dbReference>
<dbReference type="EMBL" id="CP003985">
    <property type="protein sequence ID" value="AGF78270.1"/>
    <property type="molecule type" value="Genomic_DNA"/>
</dbReference>
<dbReference type="HOGENOM" id="CLU_056776_1_2_7"/>
<dbReference type="PANTHER" id="PTHR42997">
    <property type="entry name" value="HIT FAMILY HYDROLASE"/>
    <property type="match status" value="1"/>
</dbReference>
<accession>M1PEZ0</accession>
<dbReference type="InterPro" id="IPR036265">
    <property type="entry name" value="HIT-like_sf"/>
</dbReference>
<dbReference type="GO" id="GO:0016787">
    <property type="term" value="F:hydrolase activity"/>
    <property type="evidence" value="ECO:0007669"/>
    <property type="project" value="UniProtKB-KW"/>
</dbReference>
<evidence type="ECO:0000313" key="6">
    <source>
        <dbReference type="EMBL" id="AGF78270.1"/>
    </source>
</evidence>
<organism evidence="6 7">
    <name type="scientific">Desulfocapsa sulfexigens (strain DSM 10523 / SB164P1)</name>
    <dbReference type="NCBI Taxonomy" id="1167006"/>
    <lineage>
        <taxon>Bacteria</taxon>
        <taxon>Pseudomonadati</taxon>
        <taxon>Thermodesulfobacteriota</taxon>
        <taxon>Desulfobulbia</taxon>
        <taxon>Desulfobulbales</taxon>
        <taxon>Desulfocapsaceae</taxon>
        <taxon>Desulfocapsa</taxon>
    </lineage>
</organism>
<evidence type="ECO:0000259" key="5">
    <source>
        <dbReference type="PROSITE" id="PS51084"/>
    </source>
</evidence>
<dbReference type="InterPro" id="IPR039383">
    <property type="entry name" value="FHIT"/>
</dbReference>
<evidence type="ECO:0000256" key="3">
    <source>
        <dbReference type="PIRSR" id="PIRSR639383-2"/>
    </source>
</evidence>
<evidence type="ECO:0000256" key="2">
    <source>
        <dbReference type="PIRSR" id="PIRSR639383-1"/>
    </source>
</evidence>
<evidence type="ECO:0000256" key="4">
    <source>
        <dbReference type="PROSITE-ProRule" id="PRU00464"/>
    </source>
</evidence>
<feature type="binding site" evidence="3">
    <location>
        <position position="47"/>
    </location>
    <ligand>
        <name>substrate</name>
    </ligand>
</feature>
<feature type="domain" description="HIT" evidence="5">
    <location>
        <begin position="22"/>
        <end position="130"/>
    </location>
</feature>
<keyword evidence="7" id="KW-1185">Reference proteome</keyword>
<name>M1PEZ0_DESSD</name>
<dbReference type="Gene3D" id="3.30.428.10">
    <property type="entry name" value="HIT-like"/>
    <property type="match status" value="1"/>
</dbReference>
<feature type="binding site" evidence="3">
    <location>
        <position position="119"/>
    </location>
    <ligand>
        <name>substrate</name>
    </ligand>
</feature>
<dbReference type="KEGG" id="dsf:UWK_01712"/>
<dbReference type="AlphaFoldDB" id="M1PEZ0"/>
<dbReference type="eggNOG" id="COG0537">
    <property type="taxonomic scope" value="Bacteria"/>
</dbReference>
<dbReference type="GO" id="GO:0000166">
    <property type="term" value="F:nucleotide binding"/>
    <property type="evidence" value="ECO:0007669"/>
    <property type="project" value="UniProtKB-KW"/>
</dbReference>
<reference evidence="7" key="1">
    <citation type="journal article" date="2013" name="Stand. Genomic Sci.">
        <title>Complete genome sequence of Desulfocapsa sulfexigens, a marine deltaproteobacterium specialized in disproportionating inorganic sulfur compounds.</title>
        <authorList>
            <person name="Finster K.W."/>
            <person name="Kjeldsen K.U."/>
            <person name="Kube M."/>
            <person name="Reinhardt R."/>
            <person name="Mussmann M."/>
            <person name="Amann R."/>
            <person name="Schreiber L."/>
        </authorList>
    </citation>
    <scope>NUCLEOTIDE SEQUENCE [LARGE SCALE GENOMIC DNA]</scope>
    <source>
        <strain evidence="7">DSM 10523 / SB164P1</strain>
    </source>
</reference>
<feature type="short sequence motif" description="Histidine triad motif" evidence="4">
    <location>
        <begin position="115"/>
        <end position="119"/>
    </location>
</feature>
<proteinExistence type="predicted"/>
<dbReference type="PROSITE" id="PS51084">
    <property type="entry name" value="HIT_2"/>
    <property type="match status" value="1"/>
</dbReference>
<dbReference type="PANTHER" id="PTHR42997:SF1">
    <property type="entry name" value="AP-4-A PHOSPHORYLASE"/>
    <property type="match status" value="1"/>
</dbReference>
<dbReference type="PATRIC" id="fig|1167006.5.peg.1888"/>
<dbReference type="RefSeq" id="WP_015403961.1">
    <property type="nucleotide sequence ID" value="NC_020304.1"/>
</dbReference>
<dbReference type="STRING" id="1167006.UWK_01712"/>
<gene>
    <name evidence="6" type="ordered locus">UWK_01712</name>
</gene>
<dbReference type="Proteomes" id="UP000011721">
    <property type="component" value="Chromosome"/>
</dbReference>
<evidence type="ECO:0000256" key="1">
    <source>
        <dbReference type="ARBA" id="ARBA00022741"/>
    </source>
</evidence>
<sequence>MAPWRMEHVQGKTAKITGCLFEPPGTASFDRESLLLYRDQKDIVLLNRYPYSNGHLLIAPTRHIACITELNKSERDSLMAMVSEATQILREFLHPDGLNIGCNLGSVAGAGIADHLHFHIVPRWEGDHNFMTVLADVRSIPEHLQTTFDKLLPPFQKLLKDTTGNND</sequence>
<evidence type="ECO:0000313" key="7">
    <source>
        <dbReference type="Proteomes" id="UP000011721"/>
    </source>
</evidence>
<keyword evidence="6" id="KW-0378">Hydrolase</keyword>
<dbReference type="Pfam" id="PF01230">
    <property type="entry name" value="HIT"/>
    <property type="match status" value="1"/>
</dbReference>
<feature type="active site" description="Tele-AMP-histidine intermediate" evidence="2">
    <location>
        <position position="117"/>
    </location>
</feature>
<dbReference type="InterPro" id="IPR052908">
    <property type="entry name" value="AP-4-A_phosphorylase"/>
</dbReference>
<dbReference type="CDD" id="cd01275">
    <property type="entry name" value="FHIT"/>
    <property type="match status" value="1"/>
</dbReference>
<dbReference type="InterPro" id="IPR011146">
    <property type="entry name" value="HIT-like"/>
</dbReference>
<keyword evidence="1" id="KW-0547">Nucleotide-binding</keyword>